<dbReference type="PANTHER" id="PTHR36151:SF3">
    <property type="entry name" value="ER-BOUND OXYGENASE MPAB_MPAB'_RUBBER OXYGENASE CATALYTIC DOMAIN-CONTAINING PROTEIN"/>
    <property type="match status" value="1"/>
</dbReference>
<dbReference type="GO" id="GO:0016491">
    <property type="term" value="F:oxidoreductase activity"/>
    <property type="evidence" value="ECO:0007669"/>
    <property type="project" value="InterPro"/>
</dbReference>
<sequence length="299" mass="32579">MSDQPTLLSRVRSSIARGVTSLTSGSGPKIDYSSPPGDPGLFGPQAACWKIHSDFTSMMTGGISALLLQTLHPLALAGVWDHSTFRTDILGRLRRTATFVAGTTFGNRVDALALIERVKNIHLDVTGITPDGRAYRASDPDLLTWVHVAEVSSFLKAYLRYVNPALSEADRDRYFEETSTIARLLGARDVPTTFAAIERYLEAMRPQLQASDRTQEVIRVLKSAPTPSIAMTPASKLIFSAGVDLLPDWAQEMLALGRLAPVRRAIARPGVRMIAPVMRWALVNGVSKRARSRVAAKNG</sequence>
<feature type="domain" description="ER-bound oxygenase mpaB/mpaB'/Rubber oxygenase catalytic" evidence="1">
    <location>
        <begin position="49"/>
        <end position="280"/>
    </location>
</feature>
<dbReference type="EMBL" id="FCOB02000035">
    <property type="protein sequence ID" value="SAK96997.1"/>
    <property type="molecule type" value="Genomic_DNA"/>
</dbReference>
<gene>
    <name evidence="2" type="ORF">AWB83_05780</name>
</gene>
<dbReference type="InterPro" id="IPR018713">
    <property type="entry name" value="MPAB/Lcp_cat_dom"/>
</dbReference>
<dbReference type="AlphaFoldDB" id="A0A158DTE6"/>
<dbReference type="PANTHER" id="PTHR36151">
    <property type="entry name" value="BLR2777 PROTEIN"/>
    <property type="match status" value="1"/>
</dbReference>
<evidence type="ECO:0000259" key="1">
    <source>
        <dbReference type="Pfam" id="PF09995"/>
    </source>
</evidence>
<comment type="caution">
    <text evidence="2">The sequence shown here is derived from an EMBL/GenBank/DDBJ whole genome shotgun (WGS) entry which is preliminary data.</text>
</comment>
<accession>A0A158DTE6</accession>
<organism evidence="2 3">
    <name type="scientific">Caballeronia ptereochthonis</name>
    <dbReference type="NCBI Taxonomy" id="1777144"/>
    <lineage>
        <taxon>Bacteria</taxon>
        <taxon>Pseudomonadati</taxon>
        <taxon>Pseudomonadota</taxon>
        <taxon>Betaproteobacteria</taxon>
        <taxon>Burkholderiales</taxon>
        <taxon>Burkholderiaceae</taxon>
        <taxon>Caballeronia</taxon>
    </lineage>
</organism>
<keyword evidence="3" id="KW-1185">Reference proteome</keyword>
<protein>
    <recommendedName>
        <fullName evidence="1">ER-bound oxygenase mpaB/mpaB'/Rubber oxygenase catalytic domain-containing protein</fullName>
    </recommendedName>
</protein>
<name>A0A158DTE6_9BURK</name>
<dbReference type="Proteomes" id="UP000054978">
    <property type="component" value="Unassembled WGS sequence"/>
</dbReference>
<proteinExistence type="predicted"/>
<evidence type="ECO:0000313" key="2">
    <source>
        <dbReference type="EMBL" id="SAK96997.1"/>
    </source>
</evidence>
<evidence type="ECO:0000313" key="3">
    <source>
        <dbReference type="Proteomes" id="UP000054978"/>
    </source>
</evidence>
<reference evidence="2" key="1">
    <citation type="submission" date="2016-01" db="EMBL/GenBank/DDBJ databases">
        <authorList>
            <person name="Peeters C."/>
        </authorList>
    </citation>
    <scope>NUCLEOTIDE SEQUENCE [LARGE SCALE GENOMIC DNA]</scope>
    <source>
        <strain evidence="2">LMG 29326</strain>
    </source>
</reference>
<dbReference type="Pfam" id="PF09995">
    <property type="entry name" value="MPAB_Lcp_cat"/>
    <property type="match status" value="1"/>
</dbReference>
<dbReference type="RefSeq" id="WP_208636817.1">
    <property type="nucleotide sequence ID" value="NZ_FCOB02000035.1"/>
</dbReference>
<dbReference type="STRING" id="1777144.AWB83_05780"/>